<evidence type="ECO:0000256" key="6">
    <source>
        <dbReference type="ARBA" id="ARBA00022525"/>
    </source>
</evidence>
<evidence type="ECO:0000256" key="18">
    <source>
        <dbReference type="SAM" id="SignalP"/>
    </source>
</evidence>
<feature type="chain" id="PRO_5021273687" description="Arabinan endo-1,5-alpha-L-arabinosidase" evidence="18">
    <location>
        <begin position="16"/>
        <end position="327"/>
    </location>
</feature>
<dbReference type="InterPro" id="IPR050727">
    <property type="entry name" value="GH43_arabinanases"/>
</dbReference>
<evidence type="ECO:0000313" key="19">
    <source>
        <dbReference type="EMBL" id="TQB75722.1"/>
    </source>
</evidence>
<dbReference type="InterPro" id="IPR016840">
    <property type="entry name" value="Glyco_hydro_43_endo_a_Ara-ase"/>
</dbReference>
<evidence type="ECO:0000256" key="10">
    <source>
        <dbReference type="ARBA" id="ARBA00023180"/>
    </source>
</evidence>
<keyword evidence="10" id="KW-0325">Glycoprotein</keyword>
<accession>A0A507R0N4</accession>
<dbReference type="GO" id="GO:0046558">
    <property type="term" value="F:arabinan endo-1,5-alpha-L-arabinosidase activity"/>
    <property type="evidence" value="ECO:0007669"/>
    <property type="project" value="UniProtKB-EC"/>
</dbReference>
<feature type="active site" description="Proton donor" evidence="16">
    <location>
        <position position="198"/>
    </location>
</feature>
<evidence type="ECO:0000256" key="12">
    <source>
        <dbReference type="ARBA" id="ARBA00023295"/>
    </source>
</evidence>
<evidence type="ECO:0000313" key="20">
    <source>
        <dbReference type="Proteomes" id="UP000319663"/>
    </source>
</evidence>
<sequence>MLTFIVILFITFANAYSPGPCSGDCQALDPALIQRQSDGKYFRFSTGGGVSITTAGKLEGPWTQQGEALPNGSSIHISGVDSDNLWAPDVHYENGIYYMYYAISADSKSTSAIGVASSPSMEAGSWEDHGGIGVGSNSDSRYNAIDANWISIQGQAYLNFGSYFDGLQQVEMLDALNRSAESTPHQIAYNTTDGCKEEASFMVERDGFYYLLFSSGINEYPNNAKVPRGEEYRIVICRSTTGTGDFVDASGHPCTQSGGTTLLASDGRVYGPGGQGVYKHPQLGYILYYHYADENIGLSRSDFQFGWNYLCWTQDNWPIVCDSPGQN</sequence>
<dbReference type="AlphaFoldDB" id="A0A507R0N4"/>
<dbReference type="GO" id="GO:0005576">
    <property type="term" value="C:extracellular region"/>
    <property type="evidence" value="ECO:0007669"/>
    <property type="project" value="UniProtKB-SubCell"/>
</dbReference>
<evidence type="ECO:0000256" key="4">
    <source>
        <dbReference type="ARBA" id="ARBA00009865"/>
    </source>
</evidence>
<dbReference type="STRING" id="5098.A0A507R0N4"/>
<keyword evidence="11" id="KW-0119">Carbohydrate metabolism</keyword>
<comment type="function">
    <text evidence="14">Endo-1,5-alpha-L-arabinanase involved in degradation of pectin. Its preferred substrate is linear 1,5-alpha-L-arabinan.</text>
</comment>
<name>A0A507R0N4_MONPU</name>
<evidence type="ECO:0000256" key="8">
    <source>
        <dbReference type="ARBA" id="ARBA00022729"/>
    </source>
</evidence>
<evidence type="ECO:0000256" key="9">
    <source>
        <dbReference type="ARBA" id="ARBA00022801"/>
    </source>
</evidence>
<evidence type="ECO:0000256" key="13">
    <source>
        <dbReference type="ARBA" id="ARBA00023326"/>
    </source>
</evidence>
<gene>
    <name evidence="19" type="ORF">MPDQ_002022</name>
</gene>
<dbReference type="Pfam" id="PF04616">
    <property type="entry name" value="Glyco_hydro_43"/>
    <property type="match status" value="1"/>
</dbReference>
<dbReference type="GO" id="GO:0045493">
    <property type="term" value="P:xylan catabolic process"/>
    <property type="evidence" value="ECO:0007669"/>
    <property type="project" value="UniProtKB-KW"/>
</dbReference>
<dbReference type="Gene3D" id="2.115.10.20">
    <property type="entry name" value="Glycosyl hydrolase domain, family 43"/>
    <property type="match status" value="1"/>
</dbReference>
<dbReference type="PANTHER" id="PTHR43301">
    <property type="entry name" value="ARABINAN ENDO-1,5-ALPHA-L-ARABINOSIDASE"/>
    <property type="match status" value="1"/>
</dbReference>
<keyword evidence="20" id="KW-1185">Reference proteome</keyword>
<comment type="catalytic activity">
    <reaction evidence="1 15">
        <text>Endohydrolysis of (1-&gt;5)-alpha-arabinofuranosidic linkages in (1-&gt;5)-arabinans.</text>
        <dbReference type="EC" id="3.2.1.99"/>
    </reaction>
</comment>
<feature type="site" description="Important for catalytic activity, responsible for pKa modulation of the active site Glu and correct orientation of both the proton donor and substrate" evidence="17">
    <location>
        <position position="146"/>
    </location>
</feature>
<keyword evidence="8 18" id="KW-0732">Signal</keyword>
<dbReference type="PIRSF" id="PIRSF026534">
    <property type="entry name" value="Endo_alpha-L-arabinosidase"/>
    <property type="match status" value="1"/>
</dbReference>
<protein>
    <recommendedName>
        <fullName evidence="5 15">Arabinan endo-1,5-alpha-L-arabinosidase</fullName>
        <ecNumber evidence="5 15">3.2.1.99</ecNumber>
    </recommendedName>
</protein>
<evidence type="ECO:0000256" key="14">
    <source>
        <dbReference type="ARBA" id="ARBA00025221"/>
    </source>
</evidence>
<dbReference type="CDD" id="cd18831">
    <property type="entry name" value="GH43_AnAbnA-like"/>
    <property type="match status" value="1"/>
</dbReference>
<dbReference type="UniPathway" id="UPA00667"/>
<evidence type="ECO:0000256" key="3">
    <source>
        <dbReference type="ARBA" id="ARBA00004834"/>
    </source>
</evidence>
<evidence type="ECO:0000256" key="7">
    <source>
        <dbReference type="ARBA" id="ARBA00022651"/>
    </source>
</evidence>
<dbReference type="InterPro" id="IPR023296">
    <property type="entry name" value="Glyco_hydro_beta-prop_sf"/>
</dbReference>
<keyword evidence="12 15" id="KW-0326">Glycosidase</keyword>
<keyword evidence="9 15" id="KW-0378">Hydrolase</keyword>
<evidence type="ECO:0000256" key="11">
    <source>
        <dbReference type="ARBA" id="ARBA00023277"/>
    </source>
</evidence>
<feature type="active site" description="Proton acceptor" evidence="16">
    <location>
        <position position="29"/>
    </location>
</feature>
<dbReference type="GO" id="GO:0031222">
    <property type="term" value="P:arabinan catabolic process"/>
    <property type="evidence" value="ECO:0007669"/>
    <property type="project" value="UniProtKB-UniPathway"/>
</dbReference>
<dbReference type="InterPro" id="IPR006710">
    <property type="entry name" value="Glyco_hydro_43"/>
</dbReference>
<comment type="similarity">
    <text evidence="4 15">Belongs to the glycosyl hydrolase 43 family.</text>
</comment>
<dbReference type="EMBL" id="VIFY01000016">
    <property type="protein sequence ID" value="TQB75722.1"/>
    <property type="molecule type" value="Genomic_DNA"/>
</dbReference>
<keyword evidence="7" id="KW-0858">Xylan degradation</keyword>
<dbReference type="PANTHER" id="PTHR43301:SF7">
    <property type="entry name" value="ARABINAN ENDO-1,5-ALPHA-L-ARABINOSIDASE C"/>
    <property type="match status" value="1"/>
</dbReference>
<reference evidence="19 20" key="1">
    <citation type="submission" date="2019-06" db="EMBL/GenBank/DDBJ databases">
        <title>Wine fermentation using esterase from Monascus purpureus.</title>
        <authorList>
            <person name="Geng C."/>
            <person name="Zhang Y."/>
        </authorList>
    </citation>
    <scope>NUCLEOTIDE SEQUENCE [LARGE SCALE GENOMIC DNA]</scope>
    <source>
        <strain evidence="19">HQ1</strain>
    </source>
</reference>
<dbReference type="EC" id="3.2.1.99" evidence="5 15"/>
<evidence type="ECO:0000256" key="17">
    <source>
        <dbReference type="PIRSR" id="PIRSR606710-2"/>
    </source>
</evidence>
<dbReference type="SUPFAM" id="SSF75005">
    <property type="entry name" value="Arabinanase/levansucrase/invertase"/>
    <property type="match status" value="1"/>
</dbReference>
<evidence type="ECO:0000256" key="1">
    <source>
        <dbReference type="ARBA" id="ARBA00000375"/>
    </source>
</evidence>
<evidence type="ECO:0000256" key="16">
    <source>
        <dbReference type="PIRSR" id="PIRSR606710-1"/>
    </source>
</evidence>
<comment type="caution">
    <text evidence="19">The sequence shown here is derived from an EMBL/GenBank/DDBJ whole genome shotgun (WGS) entry which is preliminary data.</text>
</comment>
<proteinExistence type="inferred from homology"/>
<keyword evidence="6" id="KW-0964">Secreted</keyword>
<evidence type="ECO:0000256" key="15">
    <source>
        <dbReference type="PIRNR" id="PIRNR026534"/>
    </source>
</evidence>
<comment type="pathway">
    <text evidence="3 15">Glycan metabolism; L-arabinan degradation.</text>
</comment>
<comment type="subcellular location">
    <subcellularLocation>
        <location evidence="2">Secreted</location>
    </subcellularLocation>
</comment>
<keyword evidence="13" id="KW-0624">Polysaccharide degradation</keyword>
<evidence type="ECO:0000256" key="2">
    <source>
        <dbReference type="ARBA" id="ARBA00004613"/>
    </source>
</evidence>
<organism evidence="19 20">
    <name type="scientific">Monascus purpureus</name>
    <name type="common">Red mold</name>
    <name type="synonym">Monascus anka</name>
    <dbReference type="NCBI Taxonomy" id="5098"/>
    <lineage>
        <taxon>Eukaryota</taxon>
        <taxon>Fungi</taxon>
        <taxon>Dikarya</taxon>
        <taxon>Ascomycota</taxon>
        <taxon>Pezizomycotina</taxon>
        <taxon>Eurotiomycetes</taxon>
        <taxon>Eurotiomycetidae</taxon>
        <taxon>Eurotiales</taxon>
        <taxon>Aspergillaceae</taxon>
        <taxon>Monascus</taxon>
    </lineage>
</organism>
<evidence type="ECO:0000256" key="5">
    <source>
        <dbReference type="ARBA" id="ARBA00012586"/>
    </source>
</evidence>
<dbReference type="Proteomes" id="UP000319663">
    <property type="component" value="Unassembled WGS sequence"/>
</dbReference>
<feature type="signal peptide" evidence="18">
    <location>
        <begin position="1"/>
        <end position="15"/>
    </location>
</feature>